<dbReference type="EMBL" id="LJYG01000085">
    <property type="protein sequence ID" value="KRQ10161.1"/>
    <property type="molecule type" value="Genomic_DNA"/>
</dbReference>
<accession>A0A0R3DKG4</accession>
<evidence type="ECO:0000256" key="2">
    <source>
        <dbReference type="SAM" id="MobiDB-lite"/>
    </source>
</evidence>
<keyword evidence="1" id="KW-0233">DNA recombination</keyword>
<evidence type="ECO:0008006" key="5">
    <source>
        <dbReference type="Google" id="ProtNLM"/>
    </source>
</evidence>
<feature type="region of interest" description="Disordered" evidence="2">
    <location>
        <begin position="588"/>
        <end position="630"/>
    </location>
</feature>
<feature type="compositionally biased region" description="Basic and acidic residues" evidence="2">
    <location>
        <begin position="127"/>
        <end position="140"/>
    </location>
</feature>
<organism evidence="3 4">
    <name type="scientific">Bradyrhizobium manausense</name>
    <dbReference type="NCBI Taxonomy" id="989370"/>
    <lineage>
        <taxon>Bacteria</taxon>
        <taxon>Pseudomonadati</taxon>
        <taxon>Pseudomonadota</taxon>
        <taxon>Alphaproteobacteria</taxon>
        <taxon>Hyphomicrobiales</taxon>
        <taxon>Nitrobacteraceae</taxon>
        <taxon>Bradyrhizobium</taxon>
    </lineage>
</organism>
<protein>
    <recommendedName>
        <fullName evidence="5">Integrase</fullName>
    </recommendedName>
</protein>
<dbReference type="GO" id="GO:0003677">
    <property type="term" value="F:DNA binding"/>
    <property type="evidence" value="ECO:0007669"/>
    <property type="project" value="InterPro"/>
</dbReference>
<keyword evidence="4" id="KW-1185">Reference proteome</keyword>
<comment type="caution">
    <text evidence="3">The sequence shown here is derived from an EMBL/GenBank/DDBJ whole genome shotgun (WGS) entry which is preliminary data.</text>
</comment>
<evidence type="ECO:0000313" key="3">
    <source>
        <dbReference type="EMBL" id="KRQ10161.1"/>
    </source>
</evidence>
<gene>
    <name evidence="3" type="ORF">AOQ71_19520</name>
</gene>
<reference evidence="3 4" key="1">
    <citation type="submission" date="2015-09" db="EMBL/GenBank/DDBJ databases">
        <title>Draft Genome Sequence of Bradyrhizobium manausense Strain BR 3351T, a Novel Symbiotic Nitrogen-Fixing Alphaproteobacterium Isolated from Brazilian Amazon Rain Forest.</title>
        <authorList>
            <person name="De Araujo J.L."/>
            <person name="Zilli J.E."/>
        </authorList>
    </citation>
    <scope>NUCLEOTIDE SEQUENCE [LARGE SCALE GENOMIC DNA]</scope>
    <source>
        <strain evidence="3 4">BR3351</strain>
    </source>
</reference>
<dbReference type="SUPFAM" id="SSF56349">
    <property type="entry name" value="DNA breaking-rejoining enzymes"/>
    <property type="match status" value="1"/>
</dbReference>
<dbReference type="Gene3D" id="1.10.443.10">
    <property type="entry name" value="Intergrase catalytic core"/>
    <property type="match status" value="1"/>
</dbReference>
<dbReference type="InterPro" id="IPR013762">
    <property type="entry name" value="Integrase-like_cat_sf"/>
</dbReference>
<evidence type="ECO:0000256" key="1">
    <source>
        <dbReference type="ARBA" id="ARBA00023172"/>
    </source>
</evidence>
<evidence type="ECO:0000313" key="4">
    <source>
        <dbReference type="Proteomes" id="UP000051936"/>
    </source>
</evidence>
<feature type="region of interest" description="Disordered" evidence="2">
    <location>
        <begin position="1"/>
        <end position="106"/>
    </location>
</feature>
<feature type="compositionally biased region" description="Polar residues" evidence="2">
    <location>
        <begin position="83"/>
        <end position="92"/>
    </location>
</feature>
<dbReference type="GO" id="GO:0015074">
    <property type="term" value="P:DNA integration"/>
    <property type="evidence" value="ECO:0007669"/>
    <property type="project" value="InterPro"/>
</dbReference>
<proteinExistence type="predicted"/>
<dbReference type="Proteomes" id="UP000051936">
    <property type="component" value="Unassembled WGS sequence"/>
</dbReference>
<dbReference type="GO" id="GO:0006310">
    <property type="term" value="P:DNA recombination"/>
    <property type="evidence" value="ECO:0007669"/>
    <property type="project" value="UniProtKB-KW"/>
</dbReference>
<feature type="compositionally biased region" description="Basic and acidic residues" evidence="2">
    <location>
        <begin position="147"/>
        <end position="164"/>
    </location>
</feature>
<sequence>MSGGDQCGAKAEAGAPNGESKMAEDSEQAPRQAQPQGPRPPAALRELTLQAGFAVRRTPPVAGTSELPNDGSLRHEALRPKGQASNKASGTRPTVRPLGRRPANPAAAGIAQLCVAAGPAAPQVDRAPSEGHPRPDDSRTGKHSTRPARELGRQPEPARSRGEGDGAVESLFRVQDEDRQLLEIEDDVMESHRSTIPAVDALLEAPEPVDFVPKPELVPAVKPDPGKPNGPDYSELRTLIDANLALVEKSREKRRAVQGPQHDDADPKVKVATVETQREYLSRGRGLLKRYMRESDLLQLTLEDADPREFASWLLGLKPFLSRSTWRLYRASAIAMVQTIPSDYNDTAIAMLNADLKIGGEEEIGAARRAKRIDYRHFQQLRQNLLVTSRSQAQAWLRDWLLAGIHTGLRPVEWSLTTFERRPDRQFPNGRVWLHMVSAKAADGRATHRTLDLSNFSTEALEAVERMVNRSRDWVLAGIWSQRQYDVSKLLRKICERLFPRLNKQYTLYSLRHQFIANMKTIYTREEVAAMVGHISLETQVDHYGKRRVAWDSRFITEVPMPVEEQVAQIKKRLELFDLRKIDRAAKEAAKRGVDPDGEEDEPGEDAGYDPADDQEAAGGRVDTGRFEPDCKVKAFDVDPSVS</sequence>
<dbReference type="AlphaFoldDB" id="A0A0R3DKG4"/>
<feature type="region of interest" description="Disordered" evidence="2">
    <location>
        <begin position="119"/>
        <end position="175"/>
    </location>
</feature>
<feature type="compositionally biased region" description="Acidic residues" evidence="2">
    <location>
        <begin position="596"/>
        <end position="616"/>
    </location>
</feature>
<dbReference type="InterPro" id="IPR011010">
    <property type="entry name" value="DNA_brk_join_enz"/>
</dbReference>
<name>A0A0R3DKG4_9BRAD</name>